<dbReference type="EMBL" id="NKQK01000006">
    <property type="protein sequence ID" value="PSS28850.1"/>
    <property type="molecule type" value="Genomic_DNA"/>
</dbReference>
<dbReference type="Pfam" id="PF21447">
    <property type="entry name" value="Ppx-GppA_III"/>
    <property type="match status" value="1"/>
</dbReference>
<keyword evidence="4" id="KW-1185">Reference proteome</keyword>
<gene>
    <name evidence="3" type="ORF">CEY00_Acc06598</name>
</gene>
<evidence type="ECO:0000313" key="3">
    <source>
        <dbReference type="EMBL" id="PSS28850.1"/>
    </source>
</evidence>
<dbReference type="PANTHER" id="PTHR30005:SF0">
    <property type="entry name" value="RETROGRADE REGULATION PROTEIN 2"/>
    <property type="match status" value="1"/>
</dbReference>
<dbReference type="InParanoid" id="A0A2R6RFP2"/>
<dbReference type="PANTHER" id="PTHR30005">
    <property type="entry name" value="EXOPOLYPHOSPHATASE"/>
    <property type="match status" value="1"/>
</dbReference>
<dbReference type="Pfam" id="PF02541">
    <property type="entry name" value="Ppx-GppA"/>
    <property type="match status" value="1"/>
</dbReference>
<evidence type="ECO:0000259" key="2">
    <source>
        <dbReference type="Pfam" id="PF21447"/>
    </source>
</evidence>
<feature type="domain" description="Ppx/GppA phosphatase N-terminal" evidence="1">
    <location>
        <begin position="63"/>
        <end position="357"/>
    </location>
</feature>
<dbReference type="CDD" id="cd24006">
    <property type="entry name" value="ASKHA_NBD_PPX_GppA"/>
    <property type="match status" value="1"/>
</dbReference>
<name>A0A2R6RFP2_ACTCC</name>
<evidence type="ECO:0000259" key="1">
    <source>
        <dbReference type="Pfam" id="PF02541"/>
    </source>
</evidence>
<dbReference type="Proteomes" id="UP000241394">
    <property type="component" value="Chromosome LG6"/>
</dbReference>
<comment type="caution">
    <text evidence="3">The sequence shown here is derived from an EMBL/GenBank/DDBJ whole genome shotgun (WGS) entry which is preliminary data.</text>
</comment>
<dbReference type="Gene3D" id="3.30.420.150">
    <property type="entry name" value="Exopolyphosphatase. Domain 2"/>
    <property type="match status" value="1"/>
</dbReference>
<proteinExistence type="predicted"/>
<dbReference type="InterPro" id="IPR043129">
    <property type="entry name" value="ATPase_NBD"/>
</dbReference>
<dbReference type="InterPro" id="IPR003695">
    <property type="entry name" value="Ppx_GppA_N"/>
</dbReference>
<dbReference type="OrthoDB" id="2014654at2759"/>
<dbReference type="GO" id="GO:0016462">
    <property type="term" value="F:pyrophosphatase activity"/>
    <property type="evidence" value="ECO:0007669"/>
    <property type="project" value="TreeGrafter"/>
</dbReference>
<evidence type="ECO:0000313" key="4">
    <source>
        <dbReference type="Proteomes" id="UP000241394"/>
    </source>
</evidence>
<dbReference type="Gramene" id="PSS28850">
    <property type="protein sequence ID" value="PSS28850"/>
    <property type="gene ID" value="CEY00_Acc06598"/>
</dbReference>
<protein>
    <submittedName>
        <fullName evidence="3">Exopolyphosphatase</fullName>
    </submittedName>
</protein>
<dbReference type="AlphaFoldDB" id="A0A2R6RFP2"/>
<dbReference type="Gene3D" id="3.30.420.40">
    <property type="match status" value="1"/>
</dbReference>
<reference evidence="3 4" key="1">
    <citation type="submission" date="2017-07" db="EMBL/GenBank/DDBJ databases">
        <title>An improved, manually edited Actinidia chinensis var. chinensis (kiwifruit) genome highlights the challenges associated with draft genomes and gene prediction in plants.</title>
        <authorList>
            <person name="Pilkington S."/>
            <person name="Crowhurst R."/>
            <person name="Hilario E."/>
            <person name="Nardozza S."/>
            <person name="Fraser L."/>
            <person name="Peng Y."/>
            <person name="Gunaseelan K."/>
            <person name="Simpson R."/>
            <person name="Tahir J."/>
            <person name="Deroles S."/>
            <person name="Templeton K."/>
            <person name="Luo Z."/>
            <person name="Davy M."/>
            <person name="Cheng C."/>
            <person name="Mcneilage M."/>
            <person name="Scaglione D."/>
            <person name="Liu Y."/>
            <person name="Zhang Q."/>
            <person name="Datson P."/>
            <person name="De Silva N."/>
            <person name="Gardiner S."/>
            <person name="Bassett H."/>
            <person name="Chagne D."/>
            <person name="Mccallum J."/>
            <person name="Dzierzon H."/>
            <person name="Deng C."/>
            <person name="Wang Y.-Y."/>
            <person name="Barron N."/>
            <person name="Manako K."/>
            <person name="Bowen J."/>
            <person name="Foster T."/>
            <person name="Erridge Z."/>
            <person name="Tiffin H."/>
            <person name="Waite C."/>
            <person name="Davies K."/>
            <person name="Grierson E."/>
            <person name="Laing W."/>
            <person name="Kirk R."/>
            <person name="Chen X."/>
            <person name="Wood M."/>
            <person name="Montefiori M."/>
            <person name="Brummell D."/>
            <person name="Schwinn K."/>
            <person name="Catanach A."/>
            <person name="Fullerton C."/>
            <person name="Li D."/>
            <person name="Meiyalaghan S."/>
            <person name="Nieuwenhuizen N."/>
            <person name="Read N."/>
            <person name="Prakash R."/>
            <person name="Hunter D."/>
            <person name="Zhang H."/>
            <person name="Mckenzie M."/>
            <person name="Knabel M."/>
            <person name="Harris A."/>
            <person name="Allan A."/>
            <person name="Chen A."/>
            <person name="Janssen B."/>
            <person name="Plunkett B."/>
            <person name="Dwamena C."/>
            <person name="Voogd C."/>
            <person name="Leif D."/>
            <person name="Lafferty D."/>
            <person name="Souleyre E."/>
            <person name="Varkonyi-Gasic E."/>
            <person name="Gambi F."/>
            <person name="Hanley J."/>
            <person name="Yao J.-L."/>
            <person name="Cheung J."/>
            <person name="David K."/>
            <person name="Warren B."/>
            <person name="Marsh K."/>
            <person name="Snowden K."/>
            <person name="Lin-Wang K."/>
            <person name="Brian L."/>
            <person name="Martinez-Sanchez M."/>
            <person name="Wang M."/>
            <person name="Ileperuma N."/>
            <person name="Macnee N."/>
            <person name="Campin R."/>
            <person name="Mcatee P."/>
            <person name="Drummond R."/>
            <person name="Espley R."/>
            <person name="Ireland H."/>
            <person name="Wu R."/>
            <person name="Atkinson R."/>
            <person name="Karunairetnam S."/>
            <person name="Bulley S."/>
            <person name="Chunkath S."/>
            <person name="Hanley Z."/>
            <person name="Storey R."/>
            <person name="Thrimawithana A."/>
            <person name="Thomson S."/>
            <person name="David C."/>
            <person name="Testolin R."/>
        </authorList>
    </citation>
    <scope>NUCLEOTIDE SEQUENCE [LARGE SCALE GENOMIC DNA]</scope>
    <source>
        <strain evidence="4">cv. Red5</strain>
        <tissue evidence="3">Young leaf</tissue>
    </source>
</reference>
<reference evidence="4" key="2">
    <citation type="journal article" date="2018" name="BMC Genomics">
        <title>A manually annotated Actinidia chinensis var. chinensis (kiwifruit) genome highlights the challenges associated with draft genomes and gene prediction in plants.</title>
        <authorList>
            <person name="Pilkington S.M."/>
            <person name="Crowhurst R."/>
            <person name="Hilario E."/>
            <person name="Nardozza S."/>
            <person name="Fraser L."/>
            <person name="Peng Y."/>
            <person name="Gunaseelan K."/>
            <person name="Simpson R."/>
            <person name="Tahir J."/>
            <person name="Deroles S.C."/>
            <person name="Templeton K."/>
            <person name="Luo Z."/>
            <person name="Davy M."/>
            <person name="Cheng C."/>
            <person name="McNeilage M."/>
            <person name="Scaglione D."/>
            <person name="Liu Y."/>
            <person name="Zhang Q."/>
            <person name="Datson P."/>
            <person name="De Silva N."/>
            <person name="Gardiner S.E."/>
            <person name="Bassett H."/>
            <person name="Chagne D."/>
            <person name="McCallum J."/>
            <person name="Dzierzon H."/>
            <person name="Deng C."/>
            <person name="Wang Y.Y."/>
            <person name="Barron L."/>
            <person name="Manako K."/>
            <person name="Bowen J."/>
            <person name="Foster T.M."/>
            <person name="Erridge Z.A."/>
            <person name="Tiffin H."/>
            <person name="Waite C.N."/>
            <person name="Davies K.M."/>
            <person name="Grierson E.P."/>
            <person name="Laing W.A."/>
            <person name="Kirk R."/>
            <person name="Chen X."/>
            <person name="Wood M."/>
            <person name="Montefiori M."/>
            <person name="Brummell D.A."/>
            <person name="Schwinn K.E."/>
            <person name="Catanach A."/>
            <person name="Fullerton C."/>
            <person name="Li D."/>
            <person name="Meiyalaghan S."/>
            <person name="Nieuwenhuizen N."/>
            <person name="Read N."/>
            <person name="Prakash R."/>
            <person name="Hunter D."/>
            <person name="Zhang H."/>
            <person name="McKenzie M."/>
            <person name="Knabel M."/>
            <person name="Harris A."/>
            <person name="Allan A.C."/>
            <person name="Gleave A."/>
            <person name="Chen A."/>
            <person name="Janssen B.J."/>
            <person name="Plunkett B."/>
            <person name="Ampomah-Dwamena C."/>
            <person name="Voogd C."/>
            <person name="Leif D."/>
            <person name="Lafferty D."/>
            <person name="Souleyre E.J.F."/>
            <person name="Varkonyi-Gasic E."/>
            <person name="Gambi F."/>
            <person name="Hanley J."/>
            <person name="Yao J.L."/>
            <person name="Cheung J."/>
            <person name="David K.M."/>
            <person name="Warren B."/>
            <person name="Marsh K."/>
            <person name="Snowden K.C."/>
            <person name="Lin-Wang K."/>
            <person name="Brian L."/>
            <person name="Martinez-Sanchez M."/>
            <person name="Wang M."/>
            <person name="Ileperuma N."/>
            <person name="Macnee N."/>
            <person name="Campin R."/>
            <person name="McAtee P."/>
            <person name="Drummond R.S.M."/>
            <person name="Espley R.V."/>
            <person name="Ireland H.S."/>
            <person name="Wu R."/>
            <person name="Atkinson R.G."/>
            <person name="Karunairetnam S."/>
            <person name="Bulley S."/>
            <person name="Chunkath S."/>
            <person name="Hanley Z."/>
            <person name="Storey R."/>
            <person name="Thrimawithana A.H."/>
            <person name="Thomson S."/>
            <person name="David C."/>
            <person name="Testolin R."/>
            <person name="Huang H."/>
            <person name="Hellens R.P."/>
            <person name="Schaffer R.J."/>
        </authorList>
    </citation>
    <scope>NUCLEOTIDE SEQUENCE [LARGE SCALE GENOMIC DNA]</scope>
    <source>
        <strain evidence="4">cv. Red5</strain>
    </source>
</reference>
<dbReference type="InterPro" id="IPR048950">
    <property type="entry name" value="Ppx_GppA_C"/>
</dbReference>
<dbReference type="Gene3D" id="1.10.3210.10">
    <property type="entry name" value="Hypothetical protein af1432"/>
    <property type="match status" value="1"/>
</dbReference>
<dbReference type="SUPFAM" id="SSF53067">
    <property type="entry name" value="Actin-like ATPase domain"/>
    <property type="match status" value="2"/>
</dbReference>
<accession>A0A2R6RFP2</accession>
<dbReference type="STRING" id="1590841.A0A2R6RFP2"/>
<dbReference type="OMA" id="RISEGCY"/>
<organism evidence="3 4">
    <name type="scientific">Actinidia chinensis var. chinensis</name>
    <name type="common">Chinese soft-hair kiwi</name>
    <dbReference type="NCBI Taxonomy" id="1590841"/>
    <lineage>
        <taxon>Eukaryota</taxon>
        <taxon>Viridiplantae</taxon>
        <taxon>Streptophyta</taxon>
        <taxon>Embryophyta</taxon>
        <taxon>Tracheophyta</taxon>
        <taxon>Spermatophyta</taxon>
        <taxon>Magnoliopsida</taxon>
        <taxon>eudicotyledons</taxon>
        <taxon>Gunneridae</taxon>
        <taxon>Pentapetalae</taxon>
        <taxon>asterids</taxon>
        <taxon>Ericales</taxon>
        <taxon>Actinidiaceae</taxon>
        <taxon>Actinidia</taxon>
    </lineage>
</organism>
<sequence>MYLNMPANVTQGSNDHRSTTQAIFRCLNHPRTMAANLPTLATPTSNNLFAAADLGSNSFKLLVARADPSSGRFVPVDRLKHPVVLGRDLPSSCAISTASQLRALDALSDFHRLLRSHDVPLAHTRLVATAALRQASNQSHFLSQIRQTLGLEIEVISGEEEARLTYLGVLQFCPLFNQRVLTVDIGGGSTEFVIGKEGEVEFGASLKLGHVTLTEEFVKRNEITAMREEIRSVIRRSGLIEKVREHGFEVAVGSSGTIRAIEKAVSRGYCEGDVGLFDGCRRDWRFSRGELGKLVGKLCGEEVGREEKVRRERFFKRRSEFIVAGAVLLEEIFGMMGIEEMEVSGYSLGEGVVAELVDGVFGDFDLKANARWRSIERLADRFNNKTRMKSAASCAGIAKGMFEGLMKWNEPGDSENKLSCSLDDKDLEYLEAACLLHNIGLFTVKKGYHKQSYHIIMDSDQLRGYNYKEVKIIALLARHHRKKFPKMDHHSLQGFTKEVKRKFRNLCAIIRVSVLVQQYLSINSQVMEFSHSCDGFKLVLGQIRDQPLELGDGDVQHLAMDIDAELTKELEHFRAVFQQKLVVVPSSSLNSSER</sequence>
<dbReference type="SUPFAM" id="SSF109604">
    <property type="entry name" value="HD-domain/PDEase-like"/>
    <property type="match status" value="1"/>
</dbReference>
<feature type="domain" description="Ppx/GppA phosphatase C-terminal" evidence="2">
    <location>
        <begin position="371"/>
        <end position="520"/>
    </location>
</feature>
<dbReference type="InterPro" id="IPR050273">
    <property type="entry name" value="GppA/Ppx_hydrolase"/>
</dbReference>
<dbReference type="FunCoup" id="A0A2R6RFP2">
    <property type="interactions" value="2"/>
</dbReference>